<dbReference type="Gene3D" id="3.90.79.10">
    <property type="entry name" value="Nucleoside Triphosphate Pyrophosphohydrolase"/>
    <property type="match status" value="1"/>
</dbReference>
<reference evidence="4" key="1">
    <citation type="submission" date="2022-10" db="EMBL/GenBank/DDBJ databases">
        <authorList>
            <person name="Mo P."/>
        </authorList>
    </citation>
    <scope>NUCLEOTIDE SEQUENCE</scope>
    <source>
        <strain evidence="4">HUAS 13-4</strain>
    </source>
</reference>
<dbReference type="InterPro" id="IPR015797">
    <property type="entry name" value="NUDIX_hydrolase-like_dom_sf"/>
</dbReference>
<dbReference type="SUPFAM" id="SSF55811">
    <property type="entry name" value="Nudix"/>
    <property type="match status" value="1"/>
</dbReference>
<gene>
    <name evidence="4" type="ORF">N8I84_26140</name>
</gene>
<keyword evidence="5" id="KW-1185">Reference proteome</keyword>
<dbReference type="RefSeq" id="WP_263234891.1">
    <property type="nucleotide sequence ID" value="NZ_CP106793.1"/>
</dbReference>
<dbReference type="GO" id="GO:0016787">
    <property type="term" value="F:hydrolase activity"/>
    <property type="evidence" value="ECO:0007669"/>
    <property type="project" value="UniProtKB-KW"/>
</dbReference>
<feature type="domain" description="Nudix hydrolase" evidence="3">
    <location>
        <begin position="6"/>
        <end position="100"/>
    </location>
</feature>
<keyword evidence="2 4" id="KW-0378">Hydrolase</keyword>
<evidence type="ECO:0000259" key="3">
    <source>
        <dbReference type="Pfam" id="PF00293"/>
    </source>
</evidence>
<dbReference type="Proteomes" id="UP001061298">
    <property type="component" value="Chromosome"/>
</dbReference>
<protein>
    <submittedName>
        <fullName evidence="4">NUDIX hydrolase</fullName>
    </submittedName>
</protein>
<dbReference type="PANTHER" id="PTHR11839">
    <property type="entry name" value="UDP/ADP-SUGAR PYROPHOSPHATASE"/>
    <property type="match status" value="1"/>
</dbReference>
<evidence type="ECO:0000256" key="2">
    <source>
        <dbReference type="ARBA" id="ARBA00022801"/>
    </source>
</evidence>
<evidence type="ECO:0000256" key="1">
    <source>
        <dbReference type="ARBA" id="ARBA00001946"/>
    </source>
</evidence>
<organism evidence="4 5">
    <name type="scientific">Streptomyces cynarae</name>
    <dbReference type="NCBI Taxonomy" id="2981134"/>
    <lineage>
        <taxon>Bacteria</taxon>
        <taxon>Bacillati</taxon>
        <taxon>Actinomycetota</taxon>
        <taxon>Actinomycetes</taxon>
        <taxon>Kitasatosporales</taxon>
        <taxon>Streptomycetaceae</taxon>
        <taxon>Streptomyces</taxon>
    </lineage>
</organism>
<evidence type="ECO:0000313" key="4">
    <source>
        <dbReference type="EMBL" id="UXY24656.1"/>
    </source>
</evidence>
<dbReference type="PANTHER" id="PTHR11839:SF18">
    <property type="entry name" value="NUDIX HYDROLASE DOMAIN-CONTAINING PROTEIN"/>
    <property type="match status" value="1"/>
</dbReference>
<dbReference type="Pfam" id="PF00293">
    <property type="entry name" value="NUDIX"/>
    <property type="match status" value="1"/>
</dbReference>
<evidence type="ECO:0000313" key="5">
    <source>
        <dbReference type="Proteomes" id="UP001061298"/>
    </source>
</evidence>
<accession>A0ABY6EFU2</accession>
<dbReference type="EMBL" id="CP106793">
    <property type="protein sequence ID" value="UXY24656.1"/>
    <property type="molecule type" value="Genomic_DNA"/>
</dbReference>
<comment type="cofactor">
    <cofactor evidence="1">
        <name>Mg(2+)</name>
        <dbReference type="ChEBI" id="CHEBI:18420"/>
    </cofactor>
</comment>
<dbReference type="InterPro" id="IPR000086">
    <property type="entry name" value="NUDIX_hydrolase_dom"/>
</dbReference>
<name>A0ABY6EFU2_9ACTN</name>
<dbReference type="CDD" id="cd03424">
    <property type="entry name" value="NUDIX_ADPRase_Nudt5_UGPPase_Nudt14"/>
    <property type="match status" value="1"/>
</dbReference>
<proteinExistence type="predicted"/>
<sequence>MTVGLVHTYRYPVGSWQWGLPRGFSHGHDPLVTARAELREELGVQDAELEHLSVMTPDSGMLATRVALVLARVNDPIGRVVDVQEVSAVRWLHVRELWHWVAQGRIEDGMSLAALALAHALGHLPGR</sequence>